<name>A0A8S0Y085_9FIRM</name>
<dbReference type="GO" id="GO:0046872">
    <property type="term" value="F:metal ion binding"/>
    <property type="evidence" value="ECO:0007669"/>
    <property type="project" value="UniProtKB-KW"/>
</dbReference>
<feature type="domain" description="4Fe-4S ferredoxin-type" evidence="8">
    <location>
        <begin position="29"/>
        <end position="56"/>
    </location>
</feature>
<sequence length="56" mass="5691">MAFVITDECIACGSCAAECPSEAISEGDDKYVINAELCTECGTCAEVCPTGAPVKA</sequence>
<dbReference type="RefSeq" id="WP_240986215.1">
    <property type="nucleotide sequence ID" value="NZ_CDGJ01000003.1"/>
</dbReference>
<keyword evidence="6" id="KW-0408">Iron</keyword>
<gene>
    <name evidence="10" type="ORF">DEACI_0219</name>
    <name evidence="9" type="ORF">DEACI_3740</name>
</gene>
<evidence type="ECO:0000256" key="2">
    <source>
        <dbReference type="ARBA" id="ARBA00003532"/>
    </source>
</evidence>
<evidence type="ECO:0000256" key="6">
    <source>
        <dbReference type="ARBA" id="ARBA00023004"/>
    </source>
</evidence>
<feature type="domain" description="4Fe-4S ferredoxin-type" evidence="8">
    <location>
        <begin position="1"/>
        <end position="28"/>
    </location>
</feature>
<comment type="cofactor">
    <cofactor evidence="1">
        <name>[4Fe-4S] cluster</name>
        <dbReference type="ChEBI" id="CHEBI:49883"/>
    </cofactor>
</comment>
<dbReference type="EMBL" id="CDGJ01000003">
    <property type="protein sequence ID" value="CEJ05799.1"/>
    <property type="molecule type" value="Genomic_DNA"/>
</dbReference>
<dbReference type="GO" id="GO:0051539">
    <property type="term" value="F:4 iron, 4 sulfur cluster binding"/>
    <property type="evidence" value="ECO:0007669"/>
    <property type="project" value="UniProtKB-KW"/>
</dbReference>
<dbReference type="SUPFAM" id="SSF54862">
    <property type="entry name" value="4Fe-4S ferredoxins"/>
    <property type="match status" value="1"/>
</dbReference>
<keyword evidence="5" id="KW-0479">Metal-binding</keyword>
<dbReference type="PROSITE" id="PS51379">
    <property type="entry name" value="4FE4S_FER_2"/>
    <property type="match status" value="2"/>
</dbReference>
<proteinExistence type="predicted"/>
<organism evidence="9">
    <name type="scientific">Acididesulfobacillus acetoxydans</name>
    <dbReference type="NCBI Taxonomy" id="1561005"/>
    <lineage>
        <taxon>Bacteria</taxon>
        <taxon>Bacillati</taxon>
        <taxon>Bacillota</taxon>
        <taxon>Clostridia</taxon>
        <taxon>Eubacteriales</taxon>
        <taxon>Peptococcaceae</taxon>
        <taxon>Acididesulfobacillus</taxon>
    </lineage>
</organism>
<dbReference type="Gene3D" id="3.30.70.20">
    <property type="match status" value="1"/>
</dbReference>
<dbReference type="InterPro" id="IPR017900">
    <property type="entry name" value="4Fe4S_Fe_S_CS"/>
</dbReference>
<accession>A0A8S0Y085</accession>
<keyword evidence="7" id="KW-0411">Iron-sulfur</keyword>
<reference evidence="10" key="1">
    <citation type="submission" date="2014-11" db="EMBL/GenBank/DDBJ databases">
        <authorList>
            <person name="Hornung B.V."/>
        </authorList>
    </citation>
    <scope>NUCLEOTIDE SEQUENCE</scope>
    <source>
        <strain evidence="10">INE</strain>
    </source>
</reference>
<evidence type="ECO:0000256" key="3">
    <source>
        <dbReference type="ARBA" id="ARBA00013529"/>
    </source>
</evidence>
<dbReference type="AlphaFoldDB" id="A0A8S0Y085"/>
<dbReference type="InterPro" id="IPR050157">
    <property type="entry name" value="PSI_iron-sulfur_center"/>
</dbReference>
<evidence type="ECO:0000256" key="5">
    <source>
        <dbReference type="ARBA" id="ARBA00022723"/>
    </source>
</evidence>
<protein>
    <recommendedName>
        <fullName evidence="3">Ferredoxin</fullName>
    </recommendedName>
</protein>
<keyword evidence="11" id="KW-1185">Reference proteome</keyword>
<evidence type="ECO:0000256" key="7">
    <source>
        <dbReference type="ARBA" id="ARBA00023014"/>
    </source>
</evidence>
<dbReference type="EMBL" id="LR746496">
    <property type="protein sequence ID" value="CAA7602917.1"/>
    <property type="molecule type" value="Genomic_DNA"/>
</dbReference>
<dbReference type="InterPro" id="IPR017896">
    <property type="entry name" value="4Fe4S_Fe-S-bd"/>
</dbReference>
<dbReference type="PROSITE" id="PS00198">
    <property type="entry name" value="4FE4S_FER_1"/>
    <property type="match status" value="1"/>
</dbReference>
<dbReference type="PANTHER" id="PTHR24960:SF79">
    <property type="entry name" value="PHOTOSYSTEM I IRON-SULFUR CENTER"/>
    <property type="match status" value="1"/>
</dbReference>
<evidence type="ECO:0000313" key="9">
    <source>
        <dbReference type="EMBL" id="CAA7602917.1"/>
    </source>
</evidence>
<dbReference type="Proteomes" id="UP000836597">
    <property type="component" value="Chromosome"/>
</dbReference>
<keyword evidence="4" id="KW-0004">4Fe-4S</keyword>
<dbReference type="KEGG" id="aacx:DEACI_3740"/>
<evidence type="ECO:0000259" key="8">
    <source>
        <dbReference type="PROSITE" id="PS51379"/>
    </source>
</evidence>
<evidence type="ECO:0000313" key="11">
    <source>
        <dbReference type="Proteomes" id="UP001071230"/>
    </source>
</evidence>
<evidence type="ECO:0000256" key="4">
    <source>
        <dbReference type="ARBA" id="ARBA00022485"/>
    </source>
</evidence>
<dbReference type="Pfam" id="PF13187">
    <property type="entry name" value="Fer4_9"/>
    <property type="match status" value="1"/>
</dbReference>
<reference evidence="9" key="2">
    <citation type="submission" date="2020-01" db="EMBL/GenBank/DDBJ databases">
        <authorList>
            <person name="Hornung B."/>
        </authorList>
    </citation>
    <scope>NUCLEOTIDE SEQUENCE</scope>
    <source>
        <strain evidence="9">PacBioINE</strain>
    </source>
</reference>
<evidence type="ECO:0000313" key="10">
    <source>
        <dbReference type="EMBL" id="CEJ05799.1"/>
    </source>
</evidence>
<evidence type="ECO:0000256" key="1">
    <source>
        <dbReference type="ARBA" id="ARBA00001966"/>
    </source>
</evidence>
<dbReference type="PANTHER" id="PTHR24960">
    <property type="entry name" value="PHOTOSYSTEM I IRON-SULFUR CENTER-RELATED"/>
    <property type="match status" value="1"/>
</dbReference>
<comment type="function">
    <text evidence="2">Ferredoxins are iron-sulfur proteins that transfer electrons in a wide variety of metabolic reactions.</text>
</comment>
<dbReference type="Proteomes" id="UP001071230">
    <property type="component" value="Unassembled WGS sequence"/>
</dbReference>